<sequence length="170" mass="19939">GKENPKFGKEEGYRVNCQTCTVTHMLRRLGFDIEAKPNIRQSAYNEMAKQGITWEERFLNRDGTKPDYDYTYKWQVRKGYQVMNANRLKEYFREKFREDGIYEIYCAWKGGSAHVFCAEVTEGKTRFFDPQTGKDDASNYIQSMKEGRVGVIRIDNKLVNPKIMGLFITK</sequence>
<feature type="non-terminal residue" evidence="1">
    <location>
        <position position="1"/>
    </location>
</feature>
<dbReference type="AlphaFoldDB" id="A0A641RBQ4"/>
<proteinExistence type="predicted"/>
<protein>
    <submittedName>
        <fullName evidence="1">Uncharacterized protein</fullName>
    </submittedName>
</protein>
<accession>A0A641RBQ4</accession>
<evidence type="ECO:0000313" key="1">
    <source>
        <dbReference type="EMBL" id="KAA4013971.1"/>
    </source>
</evidence>
<name>A0A641RBQ4_BACOV</name>
<organism evidence="1">
    <name type="scientific">Bacteroides ovatus</name>
    <dbReference type="NCBI Taxonomy" id="28116"/>
    <lineage>
        <taxon>Bacteria</taxon>
        <taxon>Pseudomonadati</taxon>
        <taxon>Bacteroidota</taxon>
        <taxon>Bacteroidia</taxon>
        <taxon>Bacteroidales</taxon>
        <taxon>Bacteroidaceae</taxon>
        <taxon>Bacteroides</taxon>
    </lineage>
</organism>
<reference evidence="1" key="1">
    <citation type="journal article" date="2019" name="Nat. Med.">
        <title>A library of human gut bacterial isolates paired with longitudinal multiomics data enables mechanistic microbiome research.</title>
        <authorList>
            <person name="Poyet M."/>
            <person name="Groussin M."/>
            <person name="Gibbons S.M."/>
            <person name="Avila-Pacheco J."/>
            <person name="Jiang X."/>
            <person name="Kearney S.M."/>
            <person name="Perrotta A.R."/>
            <person name="Berdy B."/>
            <person name="Zhao S."/>
            <person name="Lieberman T.D."/>
            <person name="Swanson P.K."/>
            <person name="Smith M."/>
            <person name="Roesemann S."/>
            <person name="Alexander J.E."/>
            <person name="Rich S.A."/>
            <person name="Livny J."/>
            <person name="Vlamakis H."/>
            <person name="Clish C."/>
            <person name="Bullock K."/>
            <person name="Deik A."/>
            <person name="Scott J."/>
            <person name="Pierce K.A."/>
            <person name="Xavier R.J."/>
            <person name="Alm E.J."/>
        </authorList>
    </citation>
    <scope>NUCLEOTIDE SEQUENCE</scope>
    <source>
        <strain evidence="1">BIOML-A147</strain>
    </source>
</reference>
<comment type="caution">
    <text evidence="1">The sequence shown here is derived from an EMBL/GenBank/DDBJ whole genome shotgun (WGS) entry which is preliminary data.</text>
</comment>
<gene>
    <name evidence="1" type="ORF">F3D60_33045</name>
</gene>
<dbReference type="EMBL" id="VWKO01000663">
    <property type="protein sequence ID" value="KAA4013971.1"/>
    <property type="molecule type" value="Genomic_DNA"/>
</dbReference>